<dbReference type="RefSeq" id="WP_017744923.1">
    <property type="nucleotide sequence ID" value="NZ_KQ976354.1"/>
</dbReference>
<dbReference type="STRING" id="128403.WA1_46600"/>
<protein>
    <submittedName>
        <fullName evidence="1">Uncharacterized protein</fullName>
    </submittedName>
</protein>
<name>A0A139WXE0_9CYAN</name>
<keyword evidence="2" id="KW-1185">Reference proteome</keyword>
<evidence type="ECO:0000313" key="2">
    <source>
        <dbReference type="Proteomes" id="UP000076925"/>
    </source>
</evidence>
<dbReference type="AlphaFoldDB" id="A0A139WXE0"/>
<organism evidence="1 2">
    <name type="scientific">Scytonema hofmannii PCC 7110</name>
    <dbReference type="NCBI Taxonomy" id="128403"/>
    <lineage>
        <taxon>Bacteria</taxon>
        <taxon>Bacillati</taxon>
        <taxon>Cyanobacteriota</taxon>
        <taxon>Cyanophyceae</taxon>
        <taxon>Nostocales</taxon>
        <taxon>Scytonemataceae</taxon>
        <taxon>Scytonema</taxon>
    </lineage>
</organism>
<gene>
    <name evidence="1" type="ORF">WA1_46600</name>
</gene>
<dbReference type="EMBL" id="ANNX02000047">
    <property type="protein sequence ID" value="KYC37107.1"/>
    <property type="molecule type" value="Genomic_DNA"/>
</dbReference>
<dbReference type="OrthoDB" id="462343at2"/>
<sequence length="88" mass="10119">MLQTFRATLRGDSLEWGEEVQRLSKDSRPVQVLVTILEEEPMQEKNGRGQRMAAVLEKLAQAQAFAEIDPVAWQQDVRQDRELPGRNE</sequence>
<accession>A0A139WXE0</accession>
<comment type="caution">
    <text evidence="1">The sequence shown here is derived from an EMBL/GenBank/DDBJ whole genome shotgun (WGS) entry which is preliminary data.</text>
</comment>
<evidence type="ECO:0000313" key="1">
    <source>
        <dbReference type="EMBL" id="KYC37107.1"/>
    </source>
</evidence>
<dbReference type="Proteomes" id="UP000076925">
    <property type="component" value="Unassembled WGS sequence"/>
</dbReference>
<proteinExistence type="predicted"/>
<reference evidence="1 2" key="1">
    <citation type="journal article" date="2013" name="Genome Biol. Evol.">
        <title>Genomes of Stigonematalean cyanobacteria (subsection V) and the evolution of oxygenic photosynthesis from prokaryotes to plastids.</title>
        <authorList>
            <person name="Dagan T."/>
            <person name="Roettger M."/>
            <person name="Stucken K."/>
            <person name="Landan G."/>
            <person name="Koch R."/>
            <person name="Major P."/>
            <person name="Gould S.B."/>
            <person name="Goremykin V.V."/>
            <person name="Rippka R."/>
            <person name="Tandeau de Marsac N."/>
            <person name="Gugger M."/>
            <person name="Lockhart P.J."/>
            <person name="Allen J.F."/>
            <person name="Brune I."/>
            <person name="Maus I."/>
            <person name="Puhler A."/>
            <person name="Martin W.F."/>
        </authorList>
    </citation>
    <scope>NUCLEOTIDE SEQUENCE [LARGE SCALE GENOMIC DNA]</scope>
    <source>
        <strain evidence="1 2">PCC 7110</strain>
    </source>
</reference>